<reference evidence="4" key="1">
    <citation type="submission" date="2016-10" db="EMBL/GenBank/DDBJ databases">
        <authorList>
            <person name="Varghese N."/>
            <person name="Submissions S."/>
        </authorList>
    </citation>
    <scope>NUCLEOTIDE SEQUENCE [LARGE SCALE GENOMIC DNA]</scope>
    <source>
        <strain evidence="4">CGMCC 1.8895</strain>
    </source>
</reference>
<dbReference type="Gene3D" id="1.10.10.10">
    <property type="entry name" value="Winged helix-like DNA-binding domain superfamily/Winged helix DNA-binding domain"/>
    <property type="match status" value="1"/>
</dbReference>
<evidence type="ECO:0000313" key="4">
    <source>
        <dbReference type="Proteomes" id="UP000199008"/>
    </source>
</evidence>
<dbReference type="OrthoDB" id="2240714at2"/>
<feature type="domain" description="Peptidase S74" evidence="2">
    <location>
        <begin position="1430"/>
        <end position="1544"/>
    </location>
</feature>
<dbReference type="Pfam" id="PF06605">
    <property type="entry name" value="Prophage_tail"/>
    <property type="match status" value="1"/>
</dbReference>
<name>A0A1G9F2S9_9BACL</name>
<dbReference type="RefSeq" id="WP_092986150.1">
    <property type="nucleotide sequence ID" value="NZ_FNFY01000010.1"/>
</dbReference>
<feature type="coiled-coil region" evidence="1">
    <location>
        <begin position="393"/>
        <end position="420"/>
    </location>
</feature>
<keyword evidence="4" id="KW-1185">Reference proteome</keyword>
<gene>
    <name evidence="3" type="ORF">SAMN05216216_11097</name>
</gene>
<dbReference type="Pfam" id="PF13884">
    <property type="entry name" value="Peptidase_S74"/>
    <property type="match status" value="1"/>
</dbReference>
<dbReference type="InterPro" id="IPR036388">
    <property type="entry name" value="WH-like_DNA-bd_sf"/>
</dbReference>
<dbReference type="PROSITE" id="PS51688">
    <property type="entry name" value="ICA"/>
    <property type="match status" value="1"/>
</dbReference>
<sequence length="1552" mass="175195">MIYFFDNELNMVKVATSKNVISAVHEHERNGLILGTVETDLSYTEAFINDVDYFGYYYKDNYYLHKIKRVEHEHENELVRITGRHIFFEDMLYGDYIRDVRPVNRDALYILNQTISANTRWQTVMTDTSKLHSETYYWVPPMEVLNDLTENVGIEYVPKILFDGQDINGFQLHVANRIGEDTPIRVPFGSRVINLKYEVDYSEIVTALYGHGKGEEVGDGYGRRINFSSLNFSRNGVVSPSGQLYMENPNVTAQYGKDDGSPKFGRVTFEDIESASELANATYEAYLEQSRPKMLFEASVVDLGDVGMGDGVLIIRREYDVYFNARIHKLMVDLLDAENADVELGDYAHFKESKVQRKTRESNNQYKRETSSRIQQLKEQFNDRFDGEVNQMREDYEQALIDAHAEIQAAEERMETLITTTHNDWTDTFDAEVAEIYRKADEDYNRIETEITGVIDSTRNEMESEFNSKVNDARTYAEQQAQERANAVRTDLETVTSGHQSMLEDLETNVMNIDDFIGSRDRTLQSILDEQRLTLEEKIEIYNRAYPNLLVGTSLGDITGFMPWQDSEIELREDESLSYIRVYPGTASQSGYEFPDFVYLEQGKTYTIGIDFRSENVEDLDYIYFLGRYNNVAFSPLSQTRGLTADGTWHRYYFTFDWINTSREAKVMVGTNFNYGDMDRDWFDTRQAHIYEGDAHDIPWSPSASDNNQVVNQLLYEVRELDDGMQSLASRTELDLLTDEFTTFTNEYIETSDRVERTIQEHDNWFEANGARMEMTADGFEQQVWLSDLGDIQPNLIPMANFDYPQSRDFWSGTGGNATAVDSDGFYVYRSTNSGTKLGIFSPYFDLKSGYRYIFSVLVKNYSGVNVSYNWTELQGENSIFLGPPDRQTHLGDGIYRNEYIFTAENSGLTRIRIGAYVVSGNDLRISIKEPKIERGSVRTPFLNSFSAIEQTAEEIRLAVQGIDGSGFLSQSDIQIRSNYVQLGSQRIDGDNLGSLLRVSPSGIDAVAEAMRLSGDLYVDGDITALAVDAIEGEFARLWADEFSAITIEADDISGLTARFNYLYTLDANIEKLVSQNVFADGVTALVGNFVDVNAGNIVTSGLSANVIESEHIAVGTALIEKMFATSARIDELITKTHFVNEIKATSIDAVHADLTSVNSEIMTSNIIKSNWLDVDTALFNRFTSSEAFIDRLEVKAANIRDLTGTHIRGGLLDSLNGATRLNLNTGDWTIGGSAKIIFTSRNNRLEYSNRGITAGMQFDHSLGSDGRPMTAVGVSDGAFNVNDSTFRGLIVHSLGTEGLLGYGSNIISQDGGFYTRTDRTGSGINFRLHATGGSPRGIYPQYTGTYDYNLGSALNPWTQAYIRDIRTSGQLWIRDWNGSGGWHVGTIAETGRTTITLRGVNTIDWNYNLGSSTYRMNNIYLNNSPNVSSDERLKEEIKSSDLGLDFINGIEIKSFRKIAKEADINEGRLKNHIEFGLIAQQLRDNLISHGVDTEDVAMLSIDDDGYYGVQHEQLIAPTIRAVQEIDFKVESNTEKIKRLEQEIETLKGALL</sequence>
<keyword evidence="1" id="KW-0175">Coiled coil</keyword>
<dbReference type="InterPro" id="IPR007119">
    <property type="entry name" value="Phage_tail_spike_N"/>
</dbReference>
<dbReference type="Proteomes" id="UP000199008">
    <property type="component" value="Unassembled WGS sequence"/>
</dbReference>
<evidence type="ECO:0000313" key="3">
    <source>
        <dbReference type="EMBL" id="SDK82759.1"/>
    </source>
</evidence>
<evidence type="ECO:0000259" key="2">
    <source>
        <dbReference type="PROSITE" id="PS51688"/>
    </source>
</evidence>
<protein>
    <submittedName>
        <fullName evidence="3">Phage minor structural protein, N-terminal region</fullName>
    </submittedName>
</protein>
<evidence type="ECO:0000256" key="1">
    <source>
        <dbReference type="SAM" id="Coils"/>
    </source>
</evidence>
<dbReference type="STRING" id="576118.SAMN05216216_11097"/>
<dbReference type="InterPro" id="IPR030392">
    <property type="entry name" value="S74_ICA"/>
</dbReference>
<accession>A0A1G9F2S9</accession>
<dbReference type="EMBL" id="FNFY01000010">
    <property type="protein sequence ID" value="SDK82759.1"/>
    <property type="molecule type" value="Genomic_DNA"/>
</dbReference>
<dbReference type="InterPro" id="IPR010572">
    <property type="entry name" value="Tail_dom"/>
</dbReference>
<proteinExistence type="predicted"/>
<feature type="coiled-coil region" evidence="1">
    <location>
        <begin position="1523"/>
        <end position="1550"/>
    </location>
</feature>
<dbReference type="NCBIfam" id="TIGR01665">
    <property type="entry name" value="put_anti_recept"/>
    <property type="match status" value="1"/>
</dbReference>
<organism evidence="3 4">
    <name type="scientific">Lacicoccus qingdaonensis</name>
    <dbReference type="NCBI Taxonomy" id="576118"/>
    <lineage>
        <taxon>Bacteria</taxon>
        <taxon>Bacillati</taxon>
        <taxon>Bacillota</taxon>
        <taxon>Bacilli</taxon>
        <taxon>Bacillales</taxon>
        <taxon>Salinicoccaceae</taxon>
        <taxon>Lacicoccus</taxon>
    </lineage>
</organism>